<dbReference type="SUPFAM" id="SSF109905">
    <property type="entry name" value="Surp module (SWAP domain)"/>
    <property type="match status" value="1"/>
</dbReference>
<evidence type="ECO:0000256" key="6">
    <source>
        <dbReference type="ARBA" id="ARBA00023187"/>
    </source>
</evidence>
<keyword evidence="3" id="KW-0694">RNA-binding</keyword>
<proteinExistence type="predicted"/>
<evidence type="ECO:0000313" key="8">
    <source>
        <dbReference type="EMBL" id="JAS69646.1"/>
    </source>
</evidence>
<dbReference type="InterPro" id="IPR035967">
    <property type="entry name" value="SWAP/Surp_sf"/>
</dbReference>
<evidence type="ECO:0000256" key="4">
    <source>
        <dbReference type="ARBA" id="ARBA00023015"/>
    </source>
</evidence>
<keyword evidence="4" id="KW-0805">Transcription regulation</keyword>
<dbReference type="SMART" id="SM01141">
    <property type="entry name" value="DRY_EERY"/>
    <property type="match status" value="1"/>
</dbReference>
<protein>
    <recommendedName>
        <fullName evidence="7">SURP motif domain-containing protein</fullName>
    </recommendedName>
</protein>
<dbReference type="PROSITE" id="PS50128">
    <property type="entry name" value="SURP"/>
    <property type="match status" value="1"/>
</dbReference>
<evidence type="ECO:0000256" key="2">
    <source>
        <dbReference type="ARBA" id="ARBA00022737"/>
    </source>
</evidence>
<keyword evidence="2" id="KW-0677">Repeat</keyword>
<evidence type="ECO:0000256" key="5">
    <source>
        <dbReference type="ARBA" id="ARBA00023163"/>
    </source>
</evidence>
<dbReference type="InterPro" id="IPR040397">
    <property type="entry name" value="SWAP"/>
</dbReference>
<keyword evidence="5" id="KW-0804">Transcription</keyword>
<dbReference type="SMART" id="SM00648">
    <property type="entry name" value="SWAP"/>
    <property type="match status" value="1"/>
</dbReference>
<dbReference type="InterPro" id="IPR019147">
    <property type="entry name" value="SWAP_N_domain"/>
</dbReference>
<keyword evidence="6" id="KW-0508">mRNA splicing</keyword>
<gene>
    <name evidence="8" type="ORF">g.12593</name>
</gene>
<feature type="domain" description="SURP motif" evidence="7">
    <location>
        <begin position="175"/>
        <end position="217"/>
    </location>
</feature>
<accession>A0A1B6H4P8</accession>
<dbReference type="EMBL" id="GECZ01000123">
    <property type="protein sequence ID" value="JAS69646.1"/>
    <property type="molecule type" value="Transcribed_RNA"/>
</dbReference>
<dbReference type="PANTHER" id="PTHR13161">
    <property type="entry name" value="SPLICING FACTOR SUPPRESSOR OF WHITE APRICOT"/>
    <property type="match status" value="1"/>
</dbReference>
<dbReference type="PANTHER" id="PTHR13161:SF15">
    <property type="entry name" value="SPLICING FACTOR, SUPPRESSOR OF WHITE-APRICOT HOMOLOG"/>
    <property type="match status" value="1"/>
</dbReference>
<evidence type="ECO:0000256" key="3">
    <source>
        <dbReference type="ARBA" id="ARBA00022884"/>
    </source>
</evidence>
<name>A0A1B6H4P8_9HEMI</name>
<dbReference type="Pfam" id="PF01805">
    <property type="entry name" value="Surp"/>
    <property type="match status" value="1"/>
</dbReference>
<evidence type="ECO:0000256" key="1">
    <source>
        <dbReference type="ARBA" id="ARBA00022664"/>
    </source>
</evidence>
<dbReference type="AlphaFoldDB" id="A0A1B6H4P8"/>
<dbReference type="GO" id="GO:0003723">
    <property type="term" value="F:RNA binding"/>
    <property type="evidence" value="ECO:0007669"/>
    <property type="project" value="UniProtKB-KW"/>
</dbReference>
<sequence length="309" mass="35366">MNKKNYNHASKSMEKTITNCDLCVIGYSSKLYRDDDKAVEIEEGQHLITWVGNEDVKIDRYDVRCYFNNLSHCETGRMGYALSEEDKEMEKMCDKERYRALLHDEQERELYEEEEQKRSNQSFSKAGVYSQVPYHYDGSCSVSETDKDKKLKKTNSIVNVPSDIVEPDSDNIKEIIEKTAECVVKNGRQMEILIKTRQAQNKLFDFLTVGTSLNPYYQYVLEAIKSGRNNVQTHKPDDNIGSDHNSSLSFNVESAPDVFDSNSSVLNINCPYSTLVNKIHLINNNKGQSDFKIEDSEVKNKPRSGSTTS</sequence>
<reference evidence="8" key="1">
    <citation type="submission" date="2015-11" db="EMBL/GenBank/DDBJ databases">
        <title>De novo transcriptome assembly of four potential Pierce s Disease insect vectors from Arizona vineyards.</title>
        <authorList>
            <person name="Tassone E.E."/>
        </authorList>
    </citation>
    <scope>NUCLEOTIDE SEQUENCE</scope>
</reference>
<evidence type="ECO:0000259" key="7">
    <source>
        <dbReference type="PROSITE" id="PS50128"/>
    </source>
</evidence>
<dbReference type="InterPro" id="IPR000061">
    <property type="entry name" value="Surp"/>
</dbReference>
<keyword evidence="1" id="KW-0507">mRNA processing</keyword>
<dbReference type="Gene3D" id="1.10.10.790">
    <property type="entry name" value="Surp module"/>
    <property type="match status" value="1"/>
</dbReference>
<organism evidence="8">
    <name type="scientific">Cuerna arida</name>
    <dbReference type="NCBI Taxonomy" id="1464854"/>
    <lineage>
        <taxon>Eukaryota</taxon>
        <taxon>Metazoa</taxon>
        <taxon>Ecdysozoa</taxon>
        <taxon>Arthropoda</taxon>
        <taxon>Hexapoda</taxon>
        <taxon>Insecta</taxon>
        <taxon>Pterygota</taxon>
        <taxon>Neoptera</taxon>
        <taxon>Paraneoptera</taxon>
        <taxon>Hemiptera</taxon>
        <taxon>Auchenorrhyncha</taxon>
        <taxon>Membracoidea</taxon>
        <taxon>Cicadellidae</taxon>
        <taxon>Cicadellinae</taxon>
        <taxon>Proconiini</taxon>
        <taxon>Cuerna</taxon>
    </lineage>
</organism>
<dbReference type="GO" id="GO:0000395">
    <property type="term" value="P:mRNA 5'-splice site recognition"/>
    <property type="evidence" value="ECO:0007669"/>
    <property type="project" value="TreeGrafter"/>
</dbReference>
<dbReference type="Pfam" id="PF09750">
    <property type="entry name" value="DRY_EERY"/>
    <property type="match status" value="1"/>
</dbReference>